<evidence type="ECO:0000256" key="15">
    <source>
        <dbReference type="ARBA" id="ARBA00023264"/>
    </source>
</evidence>
<dbReference type="PANTHER" id="PTHR14269">
    <property type="entry name" value="CDP-DIACYLGLYCEROL--GLYCEROL-3-PHOSPHATE 3-PHOSPHATIDYLTRANSFERASE-RELATED"/>
    <property type="match status" value="1"/>
</dbReference>
<dbReference type="InterPro" id="IPR016271">
    <property type="entry name" value="CDP-diaglyc--ser_O-PTrfase_fun"/>
</dbReference>
<evidence type="ECO:0000256" key="6">
    <source>
        <dbReference type="ARBA" id="ARBA00017171"/>
    </source>
</evidence>
<dbReference type="PROSITE" id="PS00379">
    <property type="entry name" value="CDP_ALCOHOL_P_TRANSF"/>
    <property type="match status" value="1"/>
</dbReference>
<evidence type="ECO:0000256" key="3">
    <source>
        <dbReference type="ARBA" id="ARBA00005189"/>
    </source>
</evidence>
<dbReference type="Proteomes" id="UP000307173">
    <property type="component" value="Unassembled WGS sequence"/>
</dbReference>
<comment type="caution">
    <text evidence="22">The sequence shown here is derived from an EMBL/GenBank/DDBJ whole genome shotgun (WGS) entry which is preliminary data.</text>
</comment>
<keyword evidence="10 18" id="KW-0256">Endoplasmic reticulum</keyword>
<feature type="compositionally biased region" description="Polar residues" evidence="20">
    <location>
        <begin position="1"/>
        <end position="19"/>
    </location>
</feature>
<evidence type="ECO:0000256" key="17">
    <source>
        <dbReference type="ARBA" id="ARBA00060701"/>
    </source>
</evidence>
<evidence type="ECO:0000256" key="9">
    <source>
        <dbReference type="ARBA" id="ARBA00022692"/>
    </source>
</evidence>
<dbReference type="PIRSF" id="PIRSF000852">
    <property type="entry name" value="Phosphatidylserine_synth_fun"/>
    <property type="match status" value="1"/>
</dbReference>
<comment type="pathway">
    <text evidence="3">Lipid metabolism.</text>
</comment>
<proteinExistence type="inferred from homology"/>
<comment type="subcellular location">
    <subcellularLocation>
        <location evidence="2">Endoplasmic reticulum membrane</location>
        <topology evidence="2">Multi-pass membrane protein</topology>
    </subcellularLocation>
</comment>
<dbReference type="InterPro" id="IPR050324">
    <property type="entry name" value="CDP-alcohol_PTase-I"/>
</dbReference>
<reference evidence="22 23" key="1">
    <citation type="journal article" date="2019" name="Front. Genet.">
        <title>Whole-Genome Sequencing of the Opportunistic Yeast Pathogen Candida inconspicua Uncovers Its Hybrid Origin.</title>
        <authorList>
            <person name="Mixao V."/>
            <person name="Hansen A.P."/>
            <person name="Saus E."/>
            <person name="Boekhout T."/>
            <person name="Lass-Florl C."/>
            <person name="Gabaldon T."/>
        </authorList>
    </citation>
    <scope>NUCLEOTIDE SEQUENCE [LARGE SCALE GENOMIC DNA]</scope>
    <source>
        <strain evidence="22 23">CBS 180</strain>
    </source>
</reference>
<dbReference type="PANTHER" id="PTHR14269:SF61">
    <property type="entry name" value="CDP-DIACYLGLYCEROL--SERINE O-PHOSPHATIDYLTRANSFERASE"/>
    <property type="match status" value="1"/>
</dbReference>
<evidence type="ECO:0000256" key="8">
    <source>
        <dbReference type="ARBA" id="ARBA00022679"/>
    </source>
</evidence>
<keyword evidence="12 18" id="KW-0443">Lipid metabolism</keyword>
<evidence type="ECO:0000256" key="7">
    <source>
        <dbReference type="ARBA" id="ARBA00022516"/>
    </source>
</evidence>
<dbReference type="InterPro" id="IPR048254">
    <property type="entry name" value="CDP_ALCOHOL_P_TRANSF_CS"/>
</dbReference>
<organism evidence="22 23">
    <name type="scientific">Pichia inconspicua</name>
    <dbReference type="NCBI Taxonomy" id="52247"/>
    <lineage>
        <taxon>Eukaryota</taxon>
        <taxon>Fungi</taxon>
        <taxon>Dikarya</taxon>
        <taxon>Ascomycota</taxon>
        <taxon>Saccharomycotina</taxon>
        <taxon>Pichiomycetes</taxon>
        <taxon>Pichiales</taxon>
        <taxon>Pichiaceae</taxon>
        <taxon>Pichia</taxon>
    </lineage>
</organism>
<comment type="similarity">
    <text evidence="4 18 19">Belongs to the CDP-alcohol phosphatidyltransferase class-I family.</text>
</comment>
<dbReference type="GO" id="GO:0006646">
    <property type="term" value="P:phosphatidylethanolamine biosynthetic process"/>
    <property type="evidence" value="ECO:0007669"/>
    <property type="project" value="UniProtKB-UniRule"/>
</dbReference>
<evidence type="ECO:0000256" key="16">
    <source>
        <dbReference type="ARBA" id="ARBA00032361"/>
    </source>
</evidence>
<evidence type="ECO:0000256" key="20">
    <source>
        <dbReference type="SAM" id="MobiDB-lite"/>
    </source>
</evidence>
<dbReference type="EC" id="2.7.8.8" evidence="5 18"/>
<evidence type="ECO:0000256" key="4">
    <source>
        <dbReference type="ARBA" id="ARBA00010441"/>
    </source>
</evidence>
<evidence type="ECO:0000256" key="14">
    <source>
        <dbReference type="ARBA" id="ARBA00023209"/>
    </source>
</evidence>
<keyword evidence="14 18" id="KW-0594">Phospholipid biosynthesis</keyword>
<evidence type="ECO:0000256" key="13">
    <source>
        <dbReference type="ARBA" id="ARBA00023136"/>
    </source>
</evidence>
<dbReference type="GO" id="GO:0005789">
    <property type="term" value="C:endoplasmic reticulum membrane"/>
    <property type="evidence" value="ECO:0007669"/>
    <property type="project" value="UniProtKB-SubCell"/>
</dbReference>
<keyword evidence="13 18" id="KW-0472">Membrane</keyword>
<evidence type="ECO:0000256" key="2">
    <source>
        <dbReference type="ARBA" id="ARBA00004477"/>
    </source>
</evidence>
<dbReference type="STRING" id="52247.A0A4T0X048"/>
<evidence type="ECO:0000256" key="12">
    <source>
        <dbReference type="ARBA" id="ARBA00023098"/>
    </source>
</evidence>
<evidence type="ECO:0000313" key="22">
    <source>
        <dbReference type="EMBL" id="TID26156.1"/>
    </source>
</evidence>
<feature type="transmembrane region" description="Helical" evidence="21">
    <location>
        <begin position="108"/>
        <end position="125"/>
    </location>
</feature>
<feature type="region of interest" description="Disordered" evidence="20">
    <location>
        <begin position="1"/>
        <end position="33"/>
    </location>
</feature>
<dbReference type="UniPathway" id="UPA00558">
    <property type="reaction ID" value="UER00615"/>
</dbReference>
<evidence type="ECO:0000256" key="5">
    <source>
        <dbReference type="ARBA" id="ARBA00013174"/>
    </source>
</evidence>
<feature type="transmembrane region" description="Helical" evidence="21">
    <location>
        <begin position="205"/>
        <end position="225"/>
    </location>
</feature>
<dbReference type="GO" id="GO:0006659">
    <property type="term" value="P:phosphatidylserine biosynthetic process"/>
    <property type="evidence" value="ECO:0007669"/>
    <property type="project" value="UniProtKB-UniRule"/>
</dbReference>
<comment type="catalytic activity">
    <reaction evidence="1 18">
        <text>a CDP-1,2-diacyl-sn-glycerol + L-serine = a 1,2-diacyl-sn-glycero-3-phospho-L-serine + CMP + H(+)</text>
        <dbReference type="Rhea" id="RHEA:16913"/>
        <dbReference type="ChEBI" id="CHEBI:15378"/>
        <dbReference type="ChEBI" id="CHEBI:33384"/>
        <dbReference type="ChEBI" id="CHEBI:57262"/>
        <dbReference type="ChEBI" id="CHEBI:58332"/>
        <dbReference type="ChEBI" id="CHEBI:60377"/>
        <dbReference type="EC" id="2.7.8.8"/>
    </reaction>
</comment>
<feature type="transmembrane region" description="Helical" evidence="21">
    <location>
        <begin position="81"/>
        <end position="102"/>
    </location>
</feature>
<keyword evidence="9 21" id="KW-0812">Transmembrane</keyword>
<dbReference type="InterPro" id="IPR004533">
    <property type="entry name" value="CDP-diaglyc--ser_O-PTrfase"/>
</dbReference>
<evidence type="ECO:0000313" key="23">
    <source>
        <dbReference type="Proteomes" id="UP000307173"/>
    </source>
</evidence>
<dbReference type="FunFam" id="1.20.120.1760:FF:000022">
    <property type="entry name" value="CDP-diacylglycerol--serine O-phosphatidyltransferase"/>
    <property type="match status" value="1"/>
</dbReference>
<evidence type="ECO:0000256" key="10">
    <source>
        <dbReference type="ARBA" id="ARBA00022824"/>
    </source>
</evidence>
<keyword evidence="7 18" id="KW-0444">Lipid biosynthesis</keyword>
<accession>A0A4T0X048</accession>
<dbReference type="OrthoDB" id="448573at2759"/>
<dbReference type="GO" id="GO:0003882">
    <property type="term" value="F:CDP-diacylglycerol-serine O-phosphatidyltransferase activity"/>
    <property type="evidence" value="ECO:0007669"/>
    <property type="project" value="UniProtKB-UniRule"/>
</dbReference>
<dbReference type="NCBIfam" id="TIGR00473">
    <property type="entry name" value="pssA"/>
    <property type="match status" value="1"/>
</dbReference>
<comment type="pathway">
    <text evidence="17 18">Phospholipid metabolism; phosphatidylethanolamine biosynthesis; phosphatidylethanolamine from CDP-diacylglycerol: step 1/2.</text>
</comment>
<keyword evidence="8 18" id="KW-0808">Transferase</keyword>
<dbReference type="Gene3D" id="1.20.120.1760">
    <property type="match status" value="1"/>
</dbReference>
<name>A0A4T0X048_9ASCO</name>
<keyword evidence="11 21" id="KW-1133">Transmembrane helix</keyword>
<dbReference type="Pfam" id="PF01066">
    <property type="entry name" value="CDP-OH_P_transf"/>
    <property type="match status" value="1"/>
</dbReference>
<dbReference type="AlphaFoldDB" id="A0A4T0X048"/>
<dbReference type="EMBL" id="SELW01000468">
    <property type="protein sequence ID" value="TID26156.1"/>
    <property type="molecule type" value="Genomic_DNA"/>
</dbReference>
<keyword evidence="23" id="KW-1185">Reference proteome</keyword>
<keyword evidence="15 18" id="KW-1208">Phospholipid metabolism</keyword>
<dbReference type="InterPro" id="IPR000462">
    <property type="entry name" value="CDP-OH_P_trans"/>
</dbReference>
<protein>
    <recommendedName>
        <fullName evidence="6 18">CDP-diacylglycerol--serine O-phosphatidyltransferase</fullName>
        <ecNumber evidence="5 18">2.7.8.8</ecNumber>
    </recommendedName>
    <alternativeName>
        <fullName evidence="16 18">Phosphatidylserine synthase</fullName>
    </alternativeName>
</protein>
<evidence type="ECO:0000256" key="18">
    <source>
        <dbReference type="PIRNR" id="PIRNR000852"/>
    </source>
</evidence>
<evidence type="ECO:0000256" key="21">
    <source>
        <dbReference type="SAM" id="Phobius"/>
    </source>
</evidence>
<feature type="transmembrane region" description="Helical" evidence="21">
    <location>
        <begin position="172"/>
        <end position="193"/>
    </location>
</feature>
<dbReference type="InterPro" id="IPR043130">
    <property type="entry name" value="CDP-OH_PTrfase_TM_dom"/>
</dbReference>
<evidence type="ECO:0000256" key="11">
    <source>
        <dbReference type="ARBA" id="ARBA00022989"/>
    </source>
</evidence>
<gene>
    <name evidence="22" type="ORF">CANINC_002851</name>
</gene>
<sequence length="271" mass="30176">MSLRSSLKPSSKGDNNVAISDTEDEPTTAIPSQLKRRSSSMSSIFSLHEDPLPPPEEHEIRAIIADDRHLSFIRNLHMADCITMLNGFSGFYSIISCLRFTLTSQPHYLERAIFFVLLGLFFDFFDGKVARLRNKSSLIGQELDSLADLISFGVSPAAIAFCSGMQTTADVLNLVFMVLCGLGRLARFNVTVANIPKDDAGKSKYFEGFPIPTSLWLIVILFYFVKSDMIGENLPFGLLWEGTPYEWHPLSGLYVIQGCLMISKSVHIPKP</sequence>
<evidence type="ECO:0000256" key="1">
    <source>
        <dbReference type="ARBA" id="ARBA00000287"/>
    </source>
</evidence>
<evidence type="ECO:0000256" key="19">
    <source>
        <dbReference type="RuleBase" id="RU003750"/>
    </source>
</evidence>